<evidence type="ECO:0000256" key="3">
    <source>
        <dbReference type="ARBA" id="ARBA00012438"/>
    </source>
</evidence>
<dbReference type="SMART" id="SM00387">
    <property type="entry name" value="HATPase_c"/>
    <property type="match status" value="1"/>
</dbReference>
<dbReference type="InterPro" id="IPR003594">
    <property type="entry name" value="HATPase_dom"/>
</dbReference>
<dbReference type="CDD" id="cd00082">
    <property type="entry name" value="HisKA"/>
    <property type="match status" value="1"/>
</dbReference>
<keyword evidence="5" id="KW-0808">Transferase</keyword>
<dbReference type="GO" id="GO:0005886">
    <property type="term" value="C:plasma membrane"/>
    <property type="evidence" value="ECO:0007669"/>
    <property type="project" value="TreeGrafter"/>
</dbReference>
<evidence type="ECO:0000259" key="9">
    <source>
        <dbReference type="PROSITE" id="PS50109"/>
    </source>
</evidence>
<keyword evidence="7" id="KW-0902">Two-component regulatory system</keyword>
<name>A0A916QB59_9FIRM</name>
<comment type="subcellular location">
    <subcellularLocation>
        <location evidence="2">Membrane</location>
    </subcellularLocation>
</comment>
<comment type="catalytic activity">
    <reaction evidence="1">
        <text>ATP + protein L-histidine = ADP + protein N-phospho-L-histidine.</text>
        <dbReference type="EC" id="2.7.13.3"/>
    </reaction>
</comment>
<dbReference type="GO" id="GO:0000155">
    <property type="term" value="F:phosphorelay sensor kinase activity"/>
    <property type="evidence" value="ECO:0007669"/>
    <property type="project" value="InterPro"/>
</dbReference>
<evidence type="ECO:0000256" key="5">
    <source>
        <dbReference type="ARBA" id="ARBA00022679"/>
    </source>
</evidence>
<dbReference type="Pfam" id="PF00512">
    <property type="entry name" value="HisKA"/>
    <property type="match status" value="1"/>
</dbReference>
<organism evidence="10 11">
    <name type="scientific">Anaerostipes butyraticus</name>
    <dbReference type="NCBI Taxonomy" id="645466"/>
    <lineage>
        <taxon>Bacteria</taxon>
        <taxon>Bacillati</taxon>
        <taxon>Bacillota</taxon>
        <taxon>Clostridia</taxon>
        <taxon>Lachnospirales</taxon>
        <taxon>Lachnospiraceae</taxon>
        <taxon>Anaerostipes</taxon>
    </lineage>
</organism>
<keyword evidence="11" id="KW-1185">Reference proteome</keyword>
<dbReference type="RefSeq" id="WP_201311691.1">
    <property type="nucleotide sequence ID" value="NZ_BLYI01000047.1"/>
</dbReference>
<dbReference type="PANTHER" id="PTHR45453:SF1">
    <property type="entry name" value="PHOSPHATE REGULON SENSOR PROTEIN PHOR"/>
    <property type="match status" value="1"/>
</dbReference>
<evidence type="ECO:0000313" key="11">
    <source>
        <dbReference type="Proteomes" id="UP000613208"/>
    </source>
</evidence>
<keyword evidence="6 10" id="KW-0418">Kinase</keyword>
<gene>
    <name evidence="10" type="ORF">ANBU17_23620</name>
</gene>
<dbReference type="SUPFAM" id="SSF47384">
    <property type="entry name" value="Homodimeric domain of signal transducing histidine kinase"/>
    <property type="match status" value="1"/>
</dbReference>
<keyword evidence="8" id="KW-1133">Transmembrane helix</keyword>
<feature type="domain" description="Histidine kinase" evidence="9">
    <location>
        <begin position="182"/>
        <end position="390"/>
    </location>
</feature>
<feature type="transmembrane region" description="Helical" evidence="8">
    <location>
        <begin position="91"/>
        <end position="114"/>
    </location>
</feature>
<dbReference type="SMART" id="SM00388">
    <property type="entry name" value="HisKA"/>
    <property type="match status" value="1"/>
</dbReference>
<dbReference type="Gene3D" id="3.30.565.10">
    <property type="entry name" value="Histidine kinase-like ATPase, C-terminal domain"/>
    <property type="match status" value="1"/>
</dbReference>
<accession>A0A916QB59</accession>
<dbReference type="GO" id="GO:0016036">
    <property type="term" value="P:cellular response to phosphate starvation"/>
    <property type="evidence" value="ECO:0007669"/>
    <property type="project" value="TreeGrafter"/>
</dbReference>
<dbReference type="Proteomes" id="UP000613208">
    <property type="component" value="Unassembled WGS sequence"/>
</dbReference>
<sequence length="390" mass="45146">MTERKMKILMGLAAFLIVCSVSAFAMYQYQVREQYRLLDAFCERLQEERPDVEQTMLEIIKEKDVLRESETSGYLKTFGYTPSDLKWNRGIFLKSAGAGLLTGGILFSCVFIYWKKNIFQRIRTLTENLEKMNHGDYAMFRKETEGEFSKLQDEIYKTVTSLRQTRDHAVRAKNQFADHLSNIAHQLKTPVTSISLSLQMLQTTNSSKYILQIKRQLNRLKHLEEALLLLARIDAGTLVLEKSKTDVFTLLMMAADNLQELSLQYGVSIDVLKTEETDITADPEWTMEAVMNLMKNCMEHSTKGRRVYCTYEKNLLYTQINIWDEGPGFPEEDIPYLFDRFFRGRNAQKDSTGIGLSIAKEIIEMQNGVVRAYNRPQGGACFEIRIYQRE</sequence>
<evidence type="ECO:0000313" key="10">
    <source>
        <dbReference type="EMBL" id="GFO86015.1"/>
    </source>
</evidence>
<dbReference type="InterPro" id="IPR003661">
    <property type="entry name" value="HisK_dim/P_dom"/>
</dbReference>
<proteinExistence type="predicted"/>
<evidence type="ECO:0000256" key="6">
    <source>
        <dbReference type="ARBA" id="ARBA00022777"/>
    </source>
</evidence>
<dbReference type="PROSITE" id="PS50109">
    <property type="entry name" value="HIS_KIN"/>
    <property type="match status" value="1"/>
</dbReference>
<dbReference type="InterPro" id="IPR004358">
    <property type="entry name" value="Sig_transdc_His_kin-like_C"/>
</dbReference>
<dbReference type="PRINTS" id="PR00344">
    <property type="entry name" value="BCTRLSENSOR"/>
</dbReference>
<dbReference type="EC" id="2.7.13.3" evidence="3"/>
<dbReference type="InterPro" id="IPR036097">
    <property type="entry name" value="HisK_dim/P_sf"/>
</dbReference>
<dbReference type="InterPro" id="IPR050351">
    <property type="entry name" value="BphY/WalK/GraS-like"/>
</dbReference>
<evidence type="ECO:0000256" key="7">
    <source>
        <dbReference type="ARBA" id="ARBA00023012"/>
    </source>
</evidence>
<evidence type="ECO:0000256" key="2">
    <source>
        <dbReference type="ARBA" id="ARBA00004370"/>
    </source>
</evidence>
<dbReference type="InterPro" id="IPR005467">
    <property type="entry name" value="His_kinase_dom"/>
</dbReference>
<comment type="caution">
    <text evidence="10">The sequence shown here is derived from an EMBL/GenBank/DDBJ whole genome shotgun (WGS) entry which is preliminary data.</text>
</comment>
<evidence type="ECO:0000256" key="1">
    <source>
        <dbReference type="ARBA" id="ARBA00000085"/>
    </source>
</evidence>
<keyword evidence="8" id="KW-0812">Transmembrane</keyword>
<dbReference type="InterPro" id="IPR036890">
    <property type="entry name" value="HATPase_C_sf"/>
</dbReference>
<dbReference type="AlphaFoldDB" id="A0A916QB59"/>
<dbReference type="Gene3D" id="1.10.287.130">
    <property type="match status" value="1"/>
</dbReference>
<protein>
    <recommendedName>
        <fullName evidence="3">histidine kinase</fullName>
        <ecNumber evidence="3">2.7.13.3</ecNumber>
    </recommendedName>
</protein>
<evidence type="ECO:0000256" key="4">
    <source>
        <dbReference type="ARBA" id="ARBA00022553"/>
    </source>
</evidence>
<dbReference type="SUPFAM" id="SSF55874">
    <property type="entry name" value="ATPase domain of HSP90 chaperone/DNA topoisomerase II/histidine kinase"/>
    <property type="match status" value="1"/>
</dbReference>
<evidence type="ECO:0000256" key="8">
    <source>
        <dbReference type="SAM" id="Phobius"/>
    </source>
</evidence>
<keyword evidence="4" id="KW-0597">Phosphoprotein</keyword>
<dbReference type="EMBL" id="BLYI01000047">
    <property type="protein sequence ID" value="GFO86015.1"/>
    <property type="molecule type" value="Genomic_DNA"/>
</dbReference>
<dbReference type="Pfam" id="PF02518">
    <property type="entry name" value="HATPase_c"/>
    <property type="match status" value="1"/>
</dbReference>
<dbReference type="PANTHER" id="PTHR45453">
    <property type="entry name" value="PHOSPHATE REGULON SENSOR PROTEIN PHOR"/>
    <property type="match status" value="1"/>
</dbReference>
<dbReference type="GO" id="GO:0004721">
    <property type="term" value="F:phosphoprotein phosphatase activity"/>
    <property type="evidence" value="ECO:0007669"/>
    <property type="project" value="TreeGrafter"/>
</dbReference>
<reference evidence="10" key="1">
    <citation type="submission" date="2020-06" db="EMBL/GenBank/DDBJ databases">
        <title>Characterization of fructooligosaccharide metabolism and fructooligosaccharide-degrading enzymes in human commensal butyrate producers.</title>
        <authorList>
            <person name="Tanno H."/>
            <person name="Fujii T."/>
            <person name="Hirano K."/>
            <person name="Maeno S."/>
            <person name="Tonozuka T."/>
            <person name="Sakamoto M."/>
            <person name="Ohkuma M."/>
            <person name="Tochio T."/>
            <person name="Endo A."/>
        </authorList>
    </citation>
    <scope>NUCLEOTIDE SEQUENCE</scope>
    <source>
        <strain evidence="10">JCM 17466</strain>
    </source>
</reference>
<keyword evidence="8" id="KW-0472">Membrane</keyword>